<keyword evidence="1" id="KW-0472">Membrane</keyword>
<gene>
    <name evidence="2" type="ORF">RU87_GL001782</name>
</gene>
<dbReference type="STRING" id="1348632.GCA_001591745_01317"/>
<comment type="caution">
    <text evidence="2">The sequence shown here is derived from an EMBL/GenBank/DDBJ whole genome shotgun (WGS) entry which is preliminary data.</text>
</comment>
<organism evidence="2 3">
    <name type="scientific">Pseudolactococcus plantarum</name>
    <dbReference type="NCBI Taxonomy" id="1365"/>
    <lineage>
        <taxon>Bacteria</taxon>
        <taxon>Bacillati</taxon>
        <taxon>Bacillota</taxon>
        <taxon>Bacilli</taxon>
        <taxon>Lactobacillales</taxon>
        <taxon>Streptococcaceae</taxon>
        <taxon>Pseudolactococcus</taxon>
    </lineage>
</organism>
<keyword evidence="3" id="KW-1185">Reference proteome</keyword>
<dbReference type="Gene3D" id="2.60.320.10">
    <property type="entry name" value="N-utilization substance G protein NusG, insert domain"/>
    <property type="match status" value="1"/>
</dbReference>
<evidence type="ECO:0000256" key="1">
    <source>
        <dbReference type="SAM" id="Phobius"/>
    </source>
</evidence>
<keyword evidence="1" id="KW-0812">Transmembrane</keyword>
<name>A0A2A5RYE1_9LACT</name>
<evidence type="ECO:0000313" key="3">
    <source>
        <dbReference type="Proteomes" id="UP000242246"/>
    </source>
</evidence>
<sequence length="126" mass="14540">MKPFDFILIVSLMLASFSPLLFFVNRHTTGQIAQLRVNNKRIKEFDLSKDQVFTYFDKLDGDQNKITVRDGKIAIIDANCTDQICVRKGFISKTGQTIVCLPHRLVIEIMPTNEKQTEDKDRIVDY</sequence>
<feature type="transmembrane region" description="Helical" evidence="1">
    <location>
        <begin position="6"/>
        <end position="24"/>
    </location>
</feature>
<reference evidence="2 3" key="1">
    <citation type="submission" date="2014-12" db="EMBL/GenBank/DDBJ databases">
        <title>Draft genome sequences of 10 type strains of Lactococcus.</title>
        <authorList>
            <person name="Sun Z."/>
            <person name="Zhong Z."/>
            <person name="Liu W."/>
            <person name="Zhang W."/>
            <person name="Zhang H."/>
        </authorList>
    </citation>
    <scope>NUCLEOTIDE SEQUENCE [LARGE SCALE GENOMIC DNA]</scope>
    <source>
        <strain evidence="2 3">DSM 20686</strain>
    </source>
</reference>
<dbReference type="Pfam" id="PF07009">
    <property type="entry name" value="NusG_II"/>
    <property type="match status" value="1"/>
</dbReference>
<dbReference type="CDD" id="cd09911">
    <property type="entry name" value="Lin0431_like"/>
    <property type="match status" value="1"/>
</dbReference>
<dbReference type="AlphaFoldDB" id="A0A2A5RYE1"/>
<dbReference type="InterPro" id="IPR038690">
    <property type="entry name" value="NusG_2_sf"/>
</dbReference>
<proteinExistence type="predicted"/>
<protein>
    <submittedName>
        <fullName evidence="2">Protein export element</fullName>
    </submittedName>
</protein>
<keyword evidence="1" id="KW-1133">Transmembrane helix</keyword>
<dbReference type="Proteomes" id="UP000242246">
    <property type="component" value="Unassembled WGS sequence"/>
</dbReference>
<dbReference type="EMBL" id="JXJX01000009">
    <property type="protein sequence ID" value="PCS06261.1"/>
    <property type="molecule type" value="Genomic_DNA"/>
</dbReference>
<evidence type="ECO:0000313" key="2">
    <source>
        <dbReference type="EMBL" id="PCS06261.1"/>
    </source>
</evidence>
<accession>A0A2A5RYE1</accession>